<dbReference type="SUPFAM" id="SSF53098">
    <property type="entry name" value="Ribonuclease H-like"/>
    <property type="match status" value="1"/>
</dbReference>
<comment type="caution">
    <text evidence="2">The sequence shown here is derived from an EMBL/GenBank/DDBJ whole genome shotgun (WGS) entry which is preliminary data.</text>
</comment>
<gene>
    <name evidence="2" type="ORF">ROHU_008468</name>
</gene>
<evidence type="ECO:0000313" key="2">
    <source>
        <dbReference type="EMBL" id="RXN16069.1"/>
    </source>
</evidence>
<evidence type="ECO:0000313" key="3">
    <source>
        <dbReference type="Proteomes" id="UP000290572"/>
    </source>
</evidence>
<dbReference type="InterPro" id="IPR043502">
    <property type="entry name" value="DNA/RNA_pol_sf"/>
</dbReference>
<dbReference type="PROSITE" id="PS50994">
    <property type="entry name" value="INTEGRASE"/>
    <property type="match status" value="1"/>
</dbReference>
<evidence type="ECO:0000259" key="1">
    <source>
        <dbReference type="PROSITE" id="PS50994"/>
    </source>
</evidence>
<dbReference type="Gene3D" id="3.10.10.10">
    <property type="entry name" value="HIV Type 1 Reverse Transcriptase, subunit A, domain 1"/>
    <property type="match status" value="1"/>
</dbReference>
<dbReference type="GO" id="GO:0015074">
    <property type="term" value="P:DNA integration"/>
    <property type="evidence" value="ECO:0007669"/>
    <property type="project" value="InterPro"/>
</dbReference>
<dbReference type="InterPro" id="IPR001584">
    <property type="entry name" value="Integrase_cat-core"/>
</dbReference>
<dbReference type="SUPFAM" id="SSF56672">
    <property type="entry name" value="DNA/RNA polymerases"/>
    <property type="match status" value="1"/>
</dbReference>
<dbReference type="Proteomes" id="UP000290572">
    <property type="component" value="Unassembled WGS sequence"/>
</dbReference>
<protein>
    <submittedName>
        <fullName evidence="2">Retrovirus-related Pol poly from transposon opus</fullName>
    </submittedName>
</protein>
<proteinExistence type="predicted"/>
<reference evidence="2 3" key="1">
    <citation type="submission" date="2018-03" db="EMBL/GenBank/DDBJ databases">
        <title>Draft genome sequence of Rohu Carp (Labeo rohita).</title>
        <authorList>
            <person name="Das P."/>
            <person name="Kushwaha B."/>
            <person name="Joshi C.G."/>
            <person name="Kumar D."/>
            <person name="Nagpure N.S."/>
            <person name="Sahoo L."/>
            <person name="Das S.P."/>
            <person name="Bit A."/>
            <person name="Patnaik S."/>
            <person name="Meher P.K."/>
            <person name="Jayasankar P."/>
            <person name="Koringa P.G."/>
            <person name="Patel N.V."/>
            <person name="Hinsu A.T."/>
            <person name="Kumar R."/>
            <person name="Pandey M."/>
            <person name="Agarwal S."/>
            <person name="Srivastava S."/>
            <person name="Singh M."/>
            <person name="Iquebal M.A."/>
            <person name="Jaiswal S."/>
            <person name="Angadi U.B."/>
            <person name="Kumar N."/>
            <person name="Raza M."/>
            <person name="Shah T.M."/>
            <person name="Rai A."/>
            <person name="Jena J.K."/>
        </authorList>
    </citation>
    <scope>NUCLEOTIDE SEQUENCE [LARGE SCALE GENOMIC DNA]</scope>
    <source>
        <strain evidence="2">DASCIFA01</strain>
        <tissue evidence="2">Testis</tissue>
    </source>
</reference>
<accession>A0A498M5A9</accession>
<sequence length="406" mass="44822">MAEAEDDVCELSGADHPWLKSRSFADVGRYSKPQPSLMPNADATLRLIAQWRYIIATDLTKAFYQIPLSKSSMKYCGVVTPFKGVRVYARCAMGMPGSEAALEELTCRILGDLLEKGRVAKIADDLYCGADTLEDLLVVWKQVLVALQLRLVVGRYFYTLDLDSAIQLTSKGCHQCAALARSPVFAVEQSSCNPPETVGSTFAADVLKRERQLILVVHECVSSFIVALLIDDEWKESLRDGIVRLCIGLRPLDGPFTVVRTDPAPGFSALAKDTVLAQYRLAIEVGNAKNVNKNPVAEKAIQELQGEILRLEPHCGVVTPLLLSVAVARLNSRISAHEMLLQRDQFSLEQLPVHDQELIALQHSQRLANHPHSVKAKAPLSRHAPVPDIYPGDLVYLYSDRNKSQA</sequence>
<name>A0A498M5A9_LABRO</name>
<dbReference type="EMBL" id="QBIY01012808">
    <property type="protein sequence ID" value="RXN16069.1"/>
    <property type="molecule type" value="Genomic_DNA"/>
</dbReference>
<organism evidence="2 3">
    <name type="scientific">Labeo rohita</name>
    <name type="common">Indian major carp</name>
    <name type="synonym">Cyprinus rohita</name>
    <dbReference type="NCBI Taxonomy" id="84645"/>
    <lineage>
        <taxon>Eukaryota</taxon>
        <taxon>Metazoa</taxon>
        <taxon>Chordata</taxon>
        <taxon>Craniata</taxon>
        <taxon>Vertebrata</taxon>
        <taxon>Euteleostomi</taxon>
        <taxon>Actinopterygii</taxon>
        <taxon>Neopterygii</taxon>
        <taxon>Teleostei</taxon>
        <taxon>Ostariophysi</taxon>
        <taxon>Cypriniformes</taxon>
        <taxon>Cyprinidae</taxon>
        <taxon>Labeoninae</taxon>
        <taxon>Labeonini</taxon>
        <taxon>Labeo</taxon>
    </lineage>
</organism>
<dbReference type="InterPro" id="IPR043128">
    <property type="entry name" value="Rev_trsase/Diguanyl_cyclase"/>
</dbReference>
<dbReference type="STRING" id="84645.A0A498M5A9"/>
<keyword evidence="3" id="KW-1185">Reference proteome</keyword>
<feature type="domain" description="Integrase catalytic" evidence="1">
    <location>
        <begin position="190"/>
        <end position="352"/>
    </location>
</feature>
<dbReference type="InterPro" id="IPR012337">
    <property type="entry name" value="RNaseH-like_sf"/>
</dbReference>
<dbReference type="Gene3D" id="3.30.70.270">
    <property type="match status" value="1"/>
</dbReference>
<dbReference type="AlphaFoldDB" id="A0A498M5A9"/>